<name>A0ABQ3BKN7_9FLAO</name>
<dbReference type="GeneID" id="94367827"/>
<dbReference type="Pfam" id="PF11954">
    <property type="entry name" value="DUF3471"/>
    <property type="match status" value="1"/>
</dbReference>
<reference evidence="5" key="1">
    <citation type="journal article" date="2019" name="Int. J. Syst. Evol. Microbiol.">
        <title>The Global Catalogue of Microorganisms (GCM) 10K type strain sequencing project: providing services to taxonomists for standard genome sequencing and annotation.</title>
        <authorList>
            <consortium name="The Broad Institute Genomics Platform"/>
            <consortium name="The Broad Institute Genome Sequencing Center for Infectious Disease"/>
            <person name="Wu L."/>
            <person name="Ma J."/>
        </authorList>
    </citation>
    <scope>NUCLEOTIDE SEQUENCE [LARGE SCALE GENOMIC DNA]</scope>
    <source>
        <strain evidence="5">KCTC 12708</strain>
    </source>
</reference>
<dbReference type="EMBL" id="BMWY01000001">
    <property type="protein sequence ID" value="GGZ44480.1"/>
    <property type="molecule type" value="Genomic_DNA"/>
</dbReference>
<dbReference type="InterPro" id="IPR012338">
    <property type="entry name" value="Beta-lactam/transpept-like"/>
</dbReference>
<dbReference type="InterPro" id="IPR001466">
    <property type="entry name" value="Beta-lactam-related"/>
</dbReference>
<dbReference type="Gene3D" id="3.40.710.10">
    <property type="entry name" value="DD-peptidase/beta-lactamase superfamily"/>
    <property type="match status" value="1"/>
</dbReference>
<sequence>MKKTNFLFLFALIISVSLSAQIKDRKLDKVIQNSLETFDVPGISVGIIKDGEIVYAEGHGVRSLKNNQPMTKKTLVGIASNSKGFTCFSLAMLVDEGKINWDDKVRKHIPEFKMPDAFVTEEFTIRDLVTHRSGLGLGAGDLMFFPEGSDFTIDDVIANMSKQDKKSAYRSSFKYNNNMFIIAGEVIHRVSGLTWEEFIEQRILQPVGMKDSKASYSRVTDKSNIIDAHTRTEGEVIAITHDWSDLANPAGGIMSNVSDMLTWAEFLMNDAVTKNGERLLSEEQMHNLWQLQTPLPVRKDNDYNTHFSGYSLGWFVSDVNGGYKQVTHTGGLLGTVTQFTMIPELDLGIVVLTNQMVGSAFSAITNTIKDSYLGYKDRNWVEKYGEKNEEWITYNDSIKKAVYDQVSNRKAKNTIAASQITGTYQDDWFGKITIEQNGEELLITSERSSQLKGKLLLYNLTTYVAKWDNRSFDADVFVLFTLNEEGEAIEATMKPIAPITDFSFDFEDLHFYKVEE</sequence>
<accession>A0ABQ3BKN7</accession>
<keyword evidence="1" id="KW-0732">Signal</keyword>
<evidence type="ECO:0000259" key="3">
    <source>
        <dbReference type="Pfam" id="PF11954"/>
    </source>
</evidence>
<dbReference type="InterPro" id="IPR050491">
    <property type="entry name" value="AmpC-like"/>
</dbReference>
<keyword evidence="4" id="KW-0378">Hydrolase</keyword>
<dbReference type="PANTHER" id="PTHR46825">
    <property type="entry name" value="D-ALANYL-D-ALANINE-CARBOXYPEPTIDASE/ENDOPEPTIDASE AMPH"/>
    <property type="match status" value="1"/>
</dbReference>
<dbReference type="PANTHER" id="PTHR46825:SF15">
    <property type="entry name" value="BETA-LACTAMASE-RELATED DOMAIN-CONTAINING PROTEIN"/>
    <property type="match status" value="1"/>
</dbReference>
<feature type="domain" description="Peptidase S12 Pab87-related C-terminal" evidence="3">
    <location>
        <begin position="416"/>
        <end position="511"/>
    </location>
</feature>
<comment type="caution">
    <text evidence="4">The sequence shown here is derived from an EMBL/GenBank/DDBJ whole genome shotgun (WGS) entry which is preliminary data.</text>
</comment>
<dbReference type="Proteomes" id="UP000615593">
    <property type="component" value="Unassembled WGS sequence"/>
</dbReference>
<evidence type="ECO:0000259" key="2">
    <source>
        <dbReference type="Pfam" id="PF00144"/>
    </source>
</evidence>
<keyword evidence="5" id="KW-1185">Reference proteome</keyword>
<dbReference type="SUPFAM" id="SSF56601">
    <property type="entry name" value="beta-lactamase/transpeptidase-like"/>
    <property type="match status" value="1"/>
</dbReference>
<dbReference type="GO" id="GO:0016787">
    <property type="term" value="F:hydrolase activity"/>
    <property type="evidence" value="ECO:0007669"/>
    <property type="project" value="UniProtKB-KW"/>
</dbReference>
<dbReference type="Gene3D" id="2.40.128.600">
    <property type="match status" value="1"/>
</dbReference>
<evidence type="ECO:0000313" key="5">
    <source>
        <dbReference type="Proteomes" id="UP000615593"/>
    </source>
</evidence>
<evidence type="ECO:0000313" key="4">
    <source>
        <dbReference type="EMBL" id="GGZ44480.1"/>
    </source>
</evidence>
<evidence type="ECO:0000256" key="1">
    <source>
        <dbReference type="SAM" id="SignalP"/>
    </source>
</evidence>
<organism evidence="4 5">
    <name type="scientific">Mesonia mobilis</name>
    <dbReference type="NCBI Taxonomy" id="369791"/>
    <lineage>
        <taxon>Bacteria</taxon>
        <taxon>Pseudomonadati</taxon>
        <taxon>Bacteroidota</taxon>
        <taxon>Flavobacteriia</taxon>
        <taxon>Flavobacteriales</taxon>
        <taxon>Flavobacteriaceae</taxon>
        <taxon>Mesonia</taxon>
    </lineage>
</organism>
<dbReference type="RefSeq" id="WP_027884861.1">
    <property type="nucleotide sequence ID" value="NZ_BMWY01000001.1"/>
</dbReference>
<gene>
    <name evidence="4" type="ORF">GCM10008088_01860</name>
</gene>
<feature type="domain" description="Beta-lactamase-related" evidence="2">
    <location>
        <begin position="27"/>
        <end position="360"/>
    </location>
</feature>
<proteinExistence type="predicted"/>
<dbReference type="Pfam" id="PF00144">
    <property type="entry name" value="Beta-lactamase"/>
    <property type="match status" value="1"/>
</dbReference>
<feature type="chain" id="PRO_5045160165" evidence="1">
    <location>
        <begin position="21"/>
        <end position="516"/>
    </location>
</feature>
<feature type="signal peptide" evidence="1">
    <location>
        <begin position="1"/>
        <end position="20"/>
    </location>
</feature>
<dbReference type="InterPro" id="IPR021860">
    <property type="entry name" value="Peptidase_S12_Pab87-rel_C"/>
</dbReference>
<protein>
    <submittedName>
        <fullName evidence="4">Serine hydrolase</fullName>
    </submittedName>
</protein>